<evidence type="ECO:0000256" key="4">
    <source>
        <dbReference type="ARBA" id="ARBA00023136"/>
    </source>
</evidence>
<evidence type="ECO:0000256" key="2">
    <source>
        <dbReference type="ARBA" id="ARBA00022692"/>
    </source>
</evidence>
<gene>
    <name evidence="7" type="ORF">ACFPTO_04255</name>
</gene>
<accession>A0ABW0J4U7</accession>
<protein>
    <submittedName>
        <fullName evidence="7">VirB3 family type IV secretion system protein</fullName>
    </submittedName>
</protein>
<keyword evidence="2 6" id="KW-0812">Transmembrane</keyword>
<keyword evidence="8" id="KW-1185">Reference proteome</keyword>
<name>A0ABW0J4U7_9BURK</name>
<reference evidence="8" key="1">
    <citation type="journal article" date="2019" name="Int. J. Syst. Evol. Microbiol.">
        <title>The Global Catalogue of Microorganisms (GCM) 10K type strain sequencing project: providing services to taxonomists for standard genome sequencing and annotation.</title>
        <authorList>
            <consortium name="The Broad Institute Genomics Platform"/>
            <consortium name="The Broad Institute Genome Sequencing Center for Infectious Disease"/>
            <person name="Wu L."/>
            <person name="Ma J."/>
        </authorList>
    </citation>
    <scope>NUCLEOTIDE SEQUENCE [LARGE SCALE GENOMIC DNA]</scope>
    <source>
        <strain evidence="8">CCUG 56042</strain>
    </source>
</reference>
<proteinExistence type="predicted"/>
<evidence type="ECO:0000256" key="1">
    <source>
        <dbReference type="ARBA" id="ARBA00004370"/>
    </source>
</evidence>
<evidence type="ECO:0000313" key="8">
    <source>
        <dbReference type="Proteomes" id="UP001596103"/>
    </source>
</evidence>
<dbReference type="Pfam" id="PF05101">
    <property type="entry name" value="VirB3"/>
    <property type="match status" value="1"/>
</dbReference>
<evidence type="ECO:0000256" key="5">
    <source>
        <dbReference type="SAM" id="MobiDB-lite"/>
    </source>
</evidence>
<organism evidence="7 8">
    <name type="scientific">Paraburkholderia denitrificans</name>
    <dbReference type="NCBI Taxonomy" id="694025"/>
    <lineage>
        <taxon>Bacteria</taxon>
        <taxon>Pseudomonadati</taxon>
        <taxon>Pseudomonadota</taxon>
        <taxon>Betaproteobacteria</taxon>
        <taxon>Burkholderiales</taxon>
        <taxon>Burkholderiaceae</taxon>
        <taxon>Paraburkholderia</taxon>
    </lineage>
</organism>
<keyword evidence="3 6" id="KW-1133">Transmembrane helix</keyword>
<evidence type="ECO:0000313" key="7">
    <source>
        <dbReference type="EMBL" id="MFC5428024.1"/>
    </source>
</evidence>
<keyword evidence="4 6" id="KW-0472">Membrane</keyword>
<dbReference type="Proteomes" id="UP001596103">
    <property type="component" value="Unassembled WGS sequence"/>
</dbReference>
<sequence>MEALRSDTRNGSGEPLDPQDPSDPPNPLSARIRKTMLEPFLLLGIDRKWCIAQAAIVVTFAAGLRNGWVLLAVLVTHPVLWLAVRRDPDQIRCYTKYSRQGDYYEPRALLRQKINARPKGFARGMPC</sequence>
<evidence type="ECO:0000256" key="3">
    <source>
        <dbReference type="ARBA" id="ARBA00022989"/>
    </source>
</evidence>
<feature type="region of interest" description="Disordered" evidence="5">
    <location>
        <begin position="1"/>
        <end position="29"/>
    </location>
</feature>
<evidence type="ECO:0000256" key="6">
    <source>
        <dbReference type="SAM" id="Phobius"/>
    </source>
</evidence>
<feature type="transmembrane region" description="Helical" evidence="6">
    <location>
        <begin position="40"/>
        <end position="61"/>
    </location>
</feature>
<feature type="transmembrane region" description="Helical" evidence="6">
    <location>
        <begin position="67"/>
        <end position="84"/>
    </location>
</feature>
<comment type="subcellular location">
    <subcellularLocation>
        <location evidence="1">Membrane</location>
    </subcellularLocation>
</comment>
<dbReference type="InterPro" id="IPR007792">
    <property type="entry name" value="T4SS_VirB3/TrbD/AvhB"/>
</dbReference>
<comment type="caution">
    <text evidence="7">The sequence shown here is derived from an EMBL/GenBank/DDBJ whole genome shotgun (WGS) entry which is preliminary data.</text>
</comment>
<dbReference type="EMBL" id="JBHSMP010000007">
    <property type="protein sequence ID" value="MFC5428024.1"/>
    <property type="molecule type" value="Genomic_DNA"/>
</dbReference>
<dbReference type="RefSeq" id="WP_377709695.1">
    <property type="nucleotide sequence ID" value="NZ_JBHSMP010000007.1"/>
</dbReference>